<dbReference type="Proteomes" id="UP000503462">
    <property type="component" value="Chromosome 3"/>
</dbReference>
<dbReference type="EMBL" id="CP051141">
    <property type="protein sequence ID" value="QIW99001.1"/>
    <property type="molecule type" value="Genomic_DNA"/>
</dbReference>
<dbReference type="AlphaFoldDB" id="A0A6H0XW56"/>
<reference evidence="1 2" key="1">
    <citation type="journal article" date="2016" name="Sci. Rep.">
        <title>Peltaster fructicola genome reveals evolution from an invasive phytopathogen to an ectophytic parasite.</title>
        <authorList>
            <person name="Xu C."/>
            <person name="Chen H."/>
            <person name="Gleason M.L."/>
            <person name="Xu J.R."/>
            <person name="Liu H."/>
            <person name="Zhang R."/>
            <person name="Sun G."/>
        </authorList>
    </citation>
    <scope>NUCLEOTIDE SEQUENCE [LARGE SCALE GENOMIC DNA]</scope>
    <source>
        <strain evidence="1 2">LNHT1506</strain>
    </source>
</reference>
<evidence type="ECO:0000313" key="1">
    <source>
        <dbReference type="EMBL" id="QIW99001.1"/>
    </source>
</evidence>
<organism evidence="1 2">
    <name type="scientific">Peltaster fructicola</name>
    <dbReference type="NCBI Taxonomy" id="286661"/>
    <lineage>
        <taxon>Eukaryota</taxon>
        <taxon>Fungi</taxon>
        <taxon>Dikarya</taxon>
        <taxon>Ascomycota</taxon>
        <taxon>Pezizomycotina</taxon>
        <taxon>Dothideomycetes</taxon>
        <taxon>Dothideomycetes incertae sedis</taxon>
        <taxon>Peltaster</taxon>
    </lineage>
</organism>
<evidence type="ECO:0000313" key="2">
    <source>
        <dbReference type="Proteomes" id="UP000503462"/>
    </source>
</evidence>
<name>A0A6H0XW56_9PEZI</name>
<keyword evidence="2" id="KW-1185">Reference proteome</keyword>
<proteinExistence type="predicted"/>
<dbReference type="SUPFAM" id="SSF52047">
    <property type="entry name" value="RNI-like"/>
    <property type="match status" value="1"/>
</dbReference>
<protein>
    <submittedName>
        <fullName evidence="1">Uncharacterized protein</fullName>
    </submittedName>
</protein>
<gene>
    <name evidence="1" type="ORF">AMS68_004519</name>
</gene>
<sequence length="479" mass="54281">MPLPEELLERIFFELRIQIPTHAERTDEQVLADKIKLQTLAHASRASRPTHRTARKALWHTLDFPTKDREWLGTPRESRVRQVLRTLSRQPDTASLVRHIYASCMSPRRPLCSRDMTVEESDPTAILLATEQEWLPDALQVPIAVGLIRNDSDAEFASLICMCKRVTIVVFNMPYAYEPSLTLSVCRYARVPLSSTEAAGQPPDSLTTLQQLRHLGLTLGCADRHRPRMALPSLDILQMLGALLRPPALSFRATMLEVRHPLPFSSRMKEIFLIDTTIYEDALRDLLVLCRELKTLCIQGHLISSRRVGMDIDWAAIGQCLKNHAANLETLSIAGDGSRGWFWSHAPGFIGSLAELTSLHELLLPLDTIFDTHWYTRNALAWDNLVDPLVDILPVSLESLTLHRAGDISDRLESRLDAQLLQLMEEPRFKKLRRIVVNRNQPIPAWAIPAPWVASYGGHQLVRHMVNKLDSQPTCIDED</sequence>
<accession>A0A6H0XW56</accession>